<evidence type="ECO:0000256" key="2">
    <source>
        <dbReference type="ARBA" id="ARBA00022525"/>
    </source>
</evidence>
<dbReference type="GO" id="GO:0036122">
    <property type="term" value="F:BMP binding"/>
    <property type="evidence" value="ECO:0007669"/>
    <property type="project" value="TreeGrafter"/>
</dbReference>
<dbReference type="GO" id="GO:0048018">
    <property type="term" value="F:receptor ligand activity"/>
    <property type="evidence" value="ECO:0007669"/>
    <property type="project" value="TreeGrafter"/>
</dbReference>
<dbReference type="PANTHER" id="PTHR15283">
    <property type="entry name" value="GREMLIN 1"/>
    <property type="match status" value="1"/>
</dbReference>
<evidence type="ECO:0000256" key="3">
    <source>
        <dbReference type="ARBA" id="ARBA00022729"/>
    </source>
</evidence>
<dbReference type="InterPro" id="IPR004133">
    <property type="entry name" value="DAN_dom"/>
</dbReference>
<sequence length="418" mass="48645">MEERKIVLAAVDILATQVNTIISIPGDETSINIQRGRDHGLRPYNDYRELVGQARIKSIEEFCEELGNKLKTVYAYVDDIDLWVGGLLEPKYGGSVLGLNFRDIVAEQFSRLKKGDKYFFENSPTINPGSFTLEQLTELRKVSLARIICDNLDRILLDYKLKMSSTMHLIAFLFTSLLQTAYVYTFKNPSSDSILDIINTKEVERLIAERKENASREERRYLLENALDDFYLPPEQEVEYQRLKLLNAEKDAYEKTENPRIDVDVLLRRSNISDPFKSTELLSDLRGYHGRKVLKSSKNALLVTKKEYLQRDWCKTEPLVQKIKEEGCLTRTVINRFCYGQCNSFYIPKNPKKRNRRKTIEYEDEDQNGVAFKSCSFCKPKKFTWITVTLKCPNMVPQFKKKRIQRIKQCKCIAADFN</sequence>
<evidence type="ECO:0000259" key="5">
    <source>
        <dbReference type="SMART" id="SM00041"/>
    </source>
</evidence>
<dbReference type="GO" id="GO:0006979">
    <property type="term" value="P:response to oxidative stress"/>
    <property type="evidence" value="ECO:0007669"/>
    <property type="project" value="InterPro"/>
</dbReference>
<comment type="subcellular location">
    <subcellularLocation>
        <location evidence="1">Secreted</location>
    </subcellularLocation>
</comment>
<comment type="caution">
    <text evidence="6">The sequence shown here is derived from an EMBL/GenBank/DDBJ whole genome shotgun (WGS) entry which is preliminary data.</text>
</comment>
<name>A0AAN7SDP3_9COLE</name>
<dbReference type="Gene3D" id="2.10.90.10">
    <property type="entry name" value="Cystine-knot cytokines"/>
    <property type="match status" value="1"/>
</dbReference>
<proteinExistence type="predicted"/>
<keyword evidence="3" id="KW-0732">Signal</keyword>
<dbReference type="InterPro" id="IPR029034">
    <property type="entry name" value="Cystine-knot_cytokine"/>
</dbReference>
<evidence type="ECO:0000256" key="4">
    <source>
        <dbReference type="ARBA" id="ARBA00023157"/>
    </source>
</evidence>
<dbReference type="Pfam" id="PF03045">
    <property type="entry name" value="DAN"/>
    <property type="match status" value="1"/>
</dbReference>
<gene>
    <name evidence="6" type="ORF">RN001_003042</name>
</gene>
<dbReference type="InterPro" id="IPR010255">
    <property type="entry name" value="Haem_peroxidase_sf"/>
</dbReference>
<keyword evidence="2" id="KW-0964">Secreted</keyword>
<accession>A0AAN7SDP3</accession>
<dbReference type="InterPro" id="IPR019791">
    <property type="entry name" value="Haem_peroxidase_animal"/>
</dbReference>
<dbReference type="InterPro" id="IPR037120">
    <property type="entry name" value="Haem_peroxidase_sf_animal"/>
</dbReference>
<dbReference type="AlphaFoldDB" id="A0AAN7SDP3"/>
<dbReference type="GO" id="GO:0020037">
    <property type="term" value="F:heme binding"/>
    <property type="evidence" value="ECO:0007669"/>
    <property type="project" value="InterPro"/>
</dbReference>
<dbReference type="PANTHER" id="PTHR15283:SF4">
    <property type="entry name" value="BURSICON"/>
    <property type="match status" value="1"/>
</dbReference>
<dbReference type="GO" id="GO:0009887">
    <property type="term" value="P:animal organ morphogenesis"/>
    <property type="evidence" value="ECO:0007669"/>
    <property type="project" value="TreeGrafter"/>
</dbReference>
<evidence type="ECO:0000313" key="7">
    <source>
        <dbReference type="Proteomes" id="UP001353858"/>
    </source>
</evidence>
<dbReference type="InterPro" id="IPR006207">
    <property type="entry name" value="Cys_knot_C"/>
</dbReference>
<dbReference type="SUPFAM" id="SSF48113">
    <property type="entry name" value="Heme-dependent peroxidases"/>
    <property type="match status" value="1"/>
</dbReference>
<dbReference type="GO" id="GO:0004601">
    <property type="term" value="F:peroxidase activity"/>
    <property type="evidence" value="ECO:0007669"/>
    <property type="project" value="InterPro"/>
</dbReference>
<dbReference type="PROSITE" id="PS50292">
    <property type="entry name" value="PEROXIDASE_3"/>
    <property type="match status" value="1"/>
</dbReference>
<organism evidence="6 7">
    <name type="scientific">Aquatica leii</name>
    <dbReference type="NCBI Taxonomy" id="1421715"/>
    <lineage>
        <taxon>Eukaryota</taxon>
        <taxon>Metazoa</taxon>
        <taxon>Ecdysozoa</taxon>
        <taxon>Arthropoda</taxon>
        <taxon>Hexapoda</taxon>
        <taxon>Insecta</taxon>
        <taxon>Pterygota</taxon>
        <taxon>Neoptera</taxon>
        <taxon>Endopterygota</taxon>
        <taxon>Coleoptera</taxon>
        <taxon>Polyphaga</taxon>
        <taxon>Elateriformia</taxon>
        <taxon>Elateroidea</taxon>
        <taxon>Lampyridae</taxon>
        <taxon>Luciolinae</taxon>
        <taxon>Aquatica</taxon>
    </lineage>
</organism>
<dbReference type="GO" id="GO:0038098">
    <property type="term" value="P:sequestering of BMP from receptor via BMP binding"/>
    <property type="evidence" value="ECO:0007669"/>
    <property type="project" value="TreeGrafter"/>
</dbReference>
<evidence type="ECO:0000313" key="6">
    <source>
        <dbReference type="EMBL" id="KAK4886771.1"/>
    </source>
</evidence>
<dbReference type="PRINTS" id="PR00457">
    <property type="entry name" value="ANPEROXIDASE"/>
</dbReference>
<feature type="domain" description="CTCK" evidence="5">
    <location>
        <begin position="316"/>
        <end position="417"/>
    </location>
</feature>
<evidence type="ECO:0000256" key="1">
    <source>
        <dbReference type="ARBA" id="ARBA00004613"/>
    </source>
</evidence>
<dbReference type="EMBL" id="JARPUR010000001">
    <property type="protein sequence ID" value="KAK4886771.1"/>
    <property type="molecule type" value="Genomic_DNA"/>
</dbReference>
<dbReference type="GO" id="GO:0005615">
    <property type="term" value="C:extracellular space"/>
    <property type="evidence" value="ECO:0007669"/>
    <property type="project" value="TreeGrafter"/>
</dbReference>
<keyword evidence="4" id="KW-1015">Disulfide bond</keyword>
<dbReference type="Gene3D" id="1.10.640.10">
    <property type="entry name" value="Haem peroxidase domain superfamily, animal type"/>
    <property type="match status" value="1"/>
</dbReference>
<dbReference type="Proteomes" id="UP001353858">
    <property type="component" value="Unassembled WGS sequence"/>
</dbReference>
<reference evidence="7" key="1">
    <citation type="submission" date="2023-01" db="EMBL/GenBank/DDBJ databases">
        <title>Key to firefly adult light organ development and bioluminescence: homeobox transcription factors regulate luciferase expression and transportation to peroxisome.</title>
        <authorList>
            <person name="Fu X."/>
        </authorList>
    </citation>
    <scope>NUCLEOTIDE SEQUENCE [LARGE SCALE GENOMIC DNA]</scope>
</reference>
<dbReference type="SMART" id="SM00041">
    <property type="entry name" value="CT"/>
    <property type="match status" value="1"/>
</dbReference>
<protein>
    <recommendedName>
        <fullName evidence="5">CTCK domain-containing protein</fullName>
    </recommendedName>
</protein>
<keyword evidence="7" id="KW-1185">Reference proteome</keyword>
<dbReference type="Pfam" id="PF03098">
    <property type="entry name" value="An_peroxidase"/>
    <property type="match status" value="1"/>
</dbReference>